<dbReference type="Proteomes" id="UP000198348">
    <property type="component" value="Unassembled WGS sequence"/>
</dbReference>
<dbReference type="SMART" id="SM01043">
    <property type="entry name" value="BTAD"/>
    <property type="match status" value="1"/>
</dbReference>
<dbReference type="GO" id="GO:0003677">
    <property type="term" value="F:DNA binding"/>
    <property type="evidence" value="ECO:0007669"/>
    <property type="project" value="TreeGrafter"/>
</dbReference>
<accession>A0A238VBV0</accession>
<dbReference type="Gene3D" id="1.25.40.10">
    <property type="entry name" value="Tetratricopeptide repeat domain"/>
    <property type="match status" value="1"/>
</dbReference>
<dbReference type="GO" id="GO:0006355">
    <property type="term" value="P:regulation of DNA-templated transcription"/>
    <property type="evidence" value="ECO:0007669"/>
    <property type="project" value="TreeGrafter"/>
</dbReference>
<dbReference type="CDD" id="cd15831">
    <property type="entry name" value="BTAD"/>
    <property type="match status" value="1"/>
</dbReference>
<reference evidence="4 5" key="1">
    <citation type="submission" date="2017-06" db="EMBL/GenBank/DDBJ databases">
        <authorList>
            <person name="Kim H.J."/>
            <person name="Triplett B.A."/>
        </authorList>
    </citation>
    <scope>NUCLEOTIDE SEQUENCE [LARGE SCALE GENOMIC DNA]</scope>
    <source>
        <strain evidence="4 5">DSM 45207</strain>
    </source>
</reference>
<keyword evidence="1" id="KW-0805">Transcription regulation</keyword>
<organism evidence="4 5">
    <name type="scientific">Haloechinothrix alba</name>
    <dbReference type="NCBI Taxonomy" id="664784"/>
    <lineage>
        <taxon>Bacteria</taxon>
        <taxon>Bacillati</taxon>
        <taxon>Actinomycetota</taxon>
        <taxon>Actinomycetes</taxon>
        <taxon>Pseudonocardiales</taxon>
        <taxon>Pseudonocardiaceae</taxon>
        <taxon>Haloechinothrix</taxon>
    </lineage>
</organism>
<sequence>MFTVDPARIDVFTFRQLFQEGRDLLERDHYSAAARSLRAALSLWTGPPMANVNCGPVLSSYAVDLQEQRRAAQHLRIQAELQAGSHRELIGELRALVGVEPCEEAMHGQLMRVLSLSGRRSDALATYRKLRTVLNEELGVEPCEELQRLHHELLSAGDATR</sequence>
<dbReference type="EMBL" id="FZNW01000002">
    <property type="protein sequence ID" value="SNR31658.1"/>
    <property type="molecule type" value="Genomic_DNA"/>
</dbReference>
<evidence type="ECO:0000313" key="5">
    <source>
        <dbReference type="Proteomes" id="UP000198348"/>
    </source>
</evidence>
<dbReference type="PANTHER" id="PTHR35807:SF1">
    <property type="entry name" value="TRANSCRIPTIONAL REGULATOR REDD"/>
    <property type="match status" value="1"/>
</dbReference>
<protein>
    <submittedName>
        <fullName evidence="4">Transcriptional activator domain-containing protein</fullName>
    </submittedName>
</protein>
<proteinExistence type="predicted"/>
<dbReference type="AlphaFoldDB" id="A0A238VBV0"/>
<keyword evidence="2" id="KW-0804">Transcription</keyword>
<dbReference type="PANTHER" id="PTHR35807">
    <property type="entry name" value="TRANSCRIPTIONAL REGULATOR REDD-RELATED"/>
    <property type="match status" value="1"/>
</dbReference>
<dbReference type="InterPro" id="IPR051677">
    <property type="entry name" value="AfsR-DnrI-RedD_regulator"/>
</dbReference>
<evidence type="ECO:0000256" key="1">
    <source>
        <dbReference type="ARBA" id="ARBA00023015"/>
    </source>
</evidence>
<feature type="domain" description="Bacterial transcriptional activator" evidence="3">
    <location>
        <begin position="9"/>
        <end position="154"/>
    </location>
</feature>
<dbReference type="InterPro" id="IPR005158">
    <property type="entry name" value="BTAD"/>
</dbReference>
<dbReference type="SUPFAM" id="SSF48452">
    <property type="entry name" value="TPR-like"/>
    <property type="match status" value="1"/>
</dbReference>
<evidence type="ECO:0000256" key="2">
    <source>
        <dbReference type="ARBA" id="ARBA00023163"/>
    </source>
</evidence>
<keyword evidence="5" id="KW-1185">Reference proteome</keyword>
<evidence type="ECO:0000259" key="3">
    <source>
        <dbReference type="SMART" id="SM01043"/>
    </source>
</evidence>
<gene>
    <name evidence="4" type="ORF">SAMN06265360_10211</name>
</gene>
<name>A0A238VBV0_9PSEU</name>
<dbReference type="InterPro" id="IPR011990">
    <property type="entry name" value="TPR-like_helical_dom_sf"/>
</dbReference>
<evidence type="ECO:0000313" key="4">
    <source>
        <dbReference type="EMBL" id="SNR31658.1"/>
    </source>
</evidence>
<dbReference type="Pfam" id="PF03704">
    <property type="entry name" value="BTAD"/>
    <property type="match status" value="1"/>
</dbReference>